<evidence type="ECO:0000313" key="2">
    <source>
        <dbReference type="EMBL" id="WWD81931.1"/>
    </source>
</evidence>
<reference evidence="2 3" key="1">
    <citation type="journal article" date="2023" name="PLoS ONE">
        <title>Genome-based metabolic and phylogenomic analysis of three Terrisporobacter species.</title>
        <authorList>
            <person name="Boer T."/>
            <person name="Bengelsdorf F.R."/>
            <person name="Bomeke M."/>
            <person name="Daniel R."/>
            <person name="Poehlein A."/>
        </authorList>
    </citation>
    <scope>NUCLEOTIDE SEQUENCE [LARGE SCALE GENOMIC DNA]</scope>
    <source>
        <strain evidence="2 3">DSM 1288</strain>
    </source>
</reference>
<feature type="domain" description="DUF4300" evidence="1">
    <location>
        <begin position="38"/>
        <end position="290"/>
    </location>
</feature>
<evidence type="ECO:0000259" key="1">
    <source>
        <dbReference type="Pfam" id="PF14133"/>
    </source>
</evidence>
<dbReference type="Proteomes" id="UP001348492">
    <property type="component" value="Chromosome"/>
</dbReference>
<evidence type="ECO:0000313" key="3">
    <source>
        <dbReference type="Proteomes" id="UP001348492"/>
    </source>
</evidence>
<name>A0ABZ2EPZ8_9FIRM</name>
<gene>
    <name evidence="2" type="ORF">TEGL_02990</name>
</gene>
<dbReference type="Pfam" id="PF14133">
    <property type="entry name" value="DUF4300"/>
    <property type="match status" value="1"/>
</dbReference>
<protein>
    <recommendedName>
        <fullName evidence="1">DUF4300 domain-containing protein</fullName>
    </recommendedName>
</protein>
<proteinExistence type="predicted"/>
<dbReference type="EMBL" id="CP117523">
    <property type="protein sequence ID" value="WWD81931.1"/>
    <property type="molecule type" value="Genomic_DNA"/>
</dbReference>
<dbReference type="RefSeq" id="WP_018591885.1">
    <property type="nucleotide sequence ID" value="NZ_CP117523.1"/>
</dbReference>
<organism evidence="2 3">
    <name type="scientific">Terrisporobacter glycolicus ATCC 14880 = DSM 1288</name>
    <dbReference type="NCBI Taxonomy" id="1121315"/>
    <lineage>
        <taxon>Bacteria</taxon>
        <taxon>Bacillati</taxon>
        <taxon>Bacillota</taxon>
        <taxon>Clostridia</taxon>
        <taxon>Peptostreptococcales</taxon>
        <taxon>Peptostreptococcaceae</taxon>
        <taxon>Terrisporobacter</taxon>
    </lineage>
</organism>
<dbReference type="InterPro" id="IPR025389">
    <property type="entry name" value="DUF4300"/>
</dbReference>
<keyword evidence="3" id="KW-1185">Reference proteome</keyword>
<sequence length="295" mass="34653">MKIVKKNILLYGVIIFFLLCITTKYLTSAEYKVSFDFNYLNNNQIITNTKELLLNNKIPKENIDLWLEYVKKYNLKSKTFIQDTSDGWTKTSLSDYNRIDFTKNLNGWSEEEDYLDLNCRISAFILIKDRISSNCFMKKYNSDIEKEINKMDDIFCGKITDKNATTFRSLFTPIEMKMNNLKNISVYDETLKNLKSYWEKEGLTFKNNNSSLIQVVLIEQNNNGVSATIGHAGLLVKNSSILYFIEKKNPCFPYQISKFKNYDDLNQYIIAPFKDLKNCKLMILQNDNMIFKYDI</sequence>
<accession>A0ABZ2EPZ8</accession>